<feature type="domain" description="NmrA-like" evidence="4">
    <location>
        <begin position="6"/>
        <end position="303"/>
    </location>
</feature>
<dbReference type="Gene3D" id="3.90.25.10">
    <property type="entry name" value="UDP-galactose 4-epimerase, domain 1"/>
    <property type="match status" value="1"/>
</dbReference>
<dbReference type="EMBL" id="CAJNOL010001572">
    <property type="protein sequence ID" value="CAF1384113.1"/>
    <property type="molecule type" value="Genomic_DNA"/>
</dbReference>
<dbReference type="InterPro" id="IPR051164">
    <property type="entry name" value="NmrA-like_oxidored"/>
</dbReference>
<comment type="caution">
    <text evidence="6">The sequence shown here is derived from an EMBL/GenBank/DDBJ whole genome shotgun (WGS) entry which is preliminary data.</text>
</comment>
<accession>A0A815JTE1</accession>
<sequence length="312" mass="36000">MDQYRLVTVVGSTGAQGGAVVRSLLKMDNFKIRCLTRNPTSEKAKKLQTLSDTIEIVQCNIRNKDDLLRAFQNSWAIFAMTDFWATPTQPEIEIEQGKLMADVAAKLNIKYFIFSCAINVNKLSDGKLNVPQFSDKAIVREYISQTYPEMKTIYVMPSFYFQNWTGSYPLPIKKLKDGTIEFSLPMSLHGKLHNIDIDDLGPIVSHLLQNPENFIGQDIYVCGEEVDFEEFVRIFTRVTGRQAQAKTMTEHEFRQWAQDLPENVQNYLLDMFKWMEVNGCYTPEIDWRNGQMLTKLNTFETWLIKSGWMGPD</sequence>
<protein>
    <recommendedName>
        <fullName evidence="3">NmrA-like family domain-containing protein 1</fullName>
    </recommendedName>
</protein>
<evidence type="ECO:0000313" key="7">
    <source>
        <dbReference type="Proteomes" id="UP000663870"/>
    </source>
</evidence>
<dbReference type="InterPro" id="IPR036291">
    <property type="entry name" value="NAD(P)-bd_dom_sf"/>
</dbReference>
<proteinExistence type="inferred from homology"/>
<dbReference type="Proteomes" id="UP000663854">
    <property type="component" value="Unassembled WGS sequence"/>
</dbReference>
<dbReference type="Proteomes" id="UP000663870">
    <property type="component" value="Unassembled WGS sequence"/>
</dbReference>
<comment type="similarity">
    <text evidence="1">Belongs to the NmrA-type oxidoreductase family.</text>
</comment>
<dbReference type="AlphaFoldDB" id="A0A815JTE1"/>
<dbReference type="InterPro" id="IPR008030">
    <property type="entry name" value="NmrA-like"/>
</dbReference>
<dbReference type="SUPFAM" id="SSF51735">
    <property type="entry name" value="NAD(P)-binding Rossmann-fold domains"/>
    <property type="match status" value="1"/>
</dbReference>
<evidence type="ECO:0000313" key="5">
    <source>
        <dbReference type="EMBL" id="CAF1113443.1"/>
    </source>
</evidence>
<dbReference type="CDD" id="cd05251">
    <property type="entry name" value="NmrA_like_SDR_a"/>
    <property type="match status" value="1"/>
</dbReference>
<evidence type="ECO:0000259" key="4">
    <source>
        <dbReference type="Pfam" id="PF05368"/>
    </source>
</evidence>
<gene>
    <name evidence="6" type="ORF">JXQ802_LOCUS33842</name>
    <name evidence="5" type="ORF">PYM288_LOCUS20309</name>
</gene>
<evidence type="ECO:0000256" key="2">
    <source>
        <dbReference type="ARBA" id="ARBA00022857"/>
    </source>
</evidence>
<evidence type="ECO:0000313" key="6">
    <source>
        <dbReference type="EMBL" id="CAF1384113.1"/>
    </source>
</evidence>
<evidence type="ECO:0000256" key="3">
    <source>
        <dbReference type="ARBA" id="ARBA00040296"/>
    </source>
</evidence>
<keyword evidence="2" id="KW-0521">NADP</keyword>
<dbReference type="PANTHER" id="PTHR42748">
    <property type="entry name" value="NITROGEN METABOLITE REPRESSION PROTEIN NMRA FAMILY MEMBER"/>
    <property type="match status" value="1"/>
</dbReference>
<dbReference type="Pfam" id="PF05368">
    <property type="entry name" value="NmrA"/>
    <property type="match status" value="1"/>
</dbReference>
<keyword evidence="7" id="KW-1185">Reference proteome</keyword>
<name>A0A815JTE1_9BILA</name>
<organism evidence="6 7">
    <name type="scientific">Rotaria sordida</name>
    <dbReference type="NCBI Taxonomy" id="392033"/>
    <lineage>
        <taxon>Eukaryota</taxon>
        <taxon>Metazoa</taxon>
        <taxon>Spiralia</taxon>
        <taxon>Gnathifera</taxon>
        <taxon>Rotifera</taxon>
        <taxon>Eurotatoria</taxon>
        <taxon>Bdelloidea</taxon>
        <taxon>Philodinida</taxon>
        <taxon>Philodinidae</taxon>
        <taxon>Rotaria</taxon>
    </lineage>
</organism>
<evidence type="ECO:0000256" key="1">
    <source>
        <dbReference type="ARBA" id="ARBA00006328"/>
    </source>
</evidence>
<reference evidence="6" key="1">
    <citation type="submission" date="2021-02" db="EMBL/GenBank/DDBJ databases">
        <authorList>
            <person name="Nowell W R."/>
        </authorList>
    </citation>
    <scope>NUCLEOTIDE SEQUENCE</scope>
</reference>
<dbReference type="Gene3D" id="3.40.50.720">
    <property type="entry name" value="NAD(P)-binding Rossmann-like Domain"/>
    <property type="match status" value="1"/>
</dbReference>
<dbReference type="EMBL" id="CAJNOH010000733">
    <property type="protein sequence ID" value="CAF1113443.1"/>
    <property type="molecule type" value="Genomic_DNA"/>
</dbReference>
<dbReference type="PANTHER" id="PTHR42748:SF7">
    <property type="entry name" value="NMRA LIKE REDOX SENSOR 1-RELATED"/>
    <property type="match status" value="1"/>
</dbReference>